<dbReference type="Proteomes" id="UP000305939">
    <property type="component" value="Unassembled WGS sequence"/>
</dbReference>
<dbReference type="PANTHER" id="PTHR41983:SF2">
    <property type="entry name" value="SHORT-CHAIN FATTY ACID TRANSPORTER-RELATED"/>
    <property type="match status" value="1"/>
</dbReference>
<gene>
    <name evidence="2" type="ORF">E7Z59_09285</name>
</gene>
<protein>
    <submittedName>
        <fullName evidence="2">Short-chain fatty acid transporter</fullName>
    </submittedName>
</protein>
<accession>A0A4S3M1D6</accession>
<evidence type="ECO:0000313" key="3">
    <source>
        <dbReference type="Proteomes" id="UP000305939"/>
    </source>
</evidence>
<dbReference type="InterPro" id="IPR006160">
    <property type="entry name" value="SCFA_transpt_AtoE"/>
</dbReference>
<dbReference type="AlphaFoldDB" id="A0A4S3M1D6"/>
<dbReference type="GO" id="GO:0005886">
    <property type="term" value="C:plasma membrane"/>
    <property type="evidence" value="ECO:0007669"/>
    <property type="project" value="TreeGrafter"/>
</dbReference>
<name>A0A4S3M1D6_9FLAO</name>
<keyword evidence="1" id="KW-0812">Transmembrane</keyword>
<feature type="transmembrane region" description="Helical" evidence="1">
    <location>
        <begin position="20"/>
        <end position="41"/>
    </location>
</feature>
<dbReference type="EMBL" id="SSMC01000002">
    <property type="protein sequence ID" value="THD67833.1"/>
    <property type="molecule type" value="Genomic_DNA"/>
</dbReference>
<keyword evidence="3" id="KW-1185">Reference proteome</keyword>
<organism evidence="2 3">
    <name type="scientific">Robertkochia marina</name>
    <dbReference type="NCBI Taxonomy" id="1227945"/>
    <lineage>
        <taxon>Bacteria</taxon>
        <taxon>Pseudomonadati</taxon>
        <taxon>Bacteroidota</taxon>
        <taxon>Flavobacteriia</taxon>
        <taxon>Flavobacteriales</taxon>
        <taxon>Flavobacteriaceae</taxon>
        <taxon>Robertkochia</taxon>
    </lineage>
</organism>
<feature type="transmembrane region" description="Helical" evidence="1">
    <location>
        <begin position="135"/>
        <end position="161"/>
    </location>
</feature>
<comment type="caution">
    <text evidence="2">The sequence shown here is derived from an EMBL/GenBank/DDBJ whole genome shotgun (WGS) entry which is preliminary data.</text>
</comment>
<feature type="transmembrane region" description="Helical" evidence="1">
    <location>
        <begin position="255"/>
        <end position="274"/>
    </location>
</feature>
<feature type="transmembrane region" description="Helical" evidence="1">
    <location>
        <begin position="406"/>
        <end position="428"/>
    </location>
</feature>
<dbReference type="PANTHER" id="PTHR41983">
    <property type="entry name" value="SHORT-CHAIN FATTY ACID TRANSPORTER-RELATED"/>
    <property type="match status" value="1"/>
</dbReference>
<feature type="transmembrane region" description="Helical" evidence="1">
    <location>
        <begin position="280"/>
        <end position="296"/>
    </location>
</feature>
<dbReference type="OrthoDB" id="9342495at2"/>
<evidence type="ECO:0000313" key="2">
    <source>
        <dbReference type="EMBL" id="THD67833.1"/>
    </source>
</evidence>
<sequence length="464" mass="51537">MTERLGKVFTDVYKRNMPDAFVFALLLTVLCTVLALIFMPVSPLEVVSAWYEGFWMLLEFGMQMVLLVITGYSIALSPFLNKRIDALGALLKSPRQVYFFVTLVGCVLCLISWGWIIITAILARELALRVKGVHYPYLIACVYCSFISWVTGLSSSIPLLLNTENNFLIEAGVLKDTIGTALTLGSGLNLFMIVLILLLTPLLMLVLMPRETGSKELSDLLQSEENTHEERSIKMEAESMRLPGKNLSDVLNNNFLLQLLITVCGFSFILYHFYSRGLDLNLNIMIFIFLMLGMLLHRTPLRYGLAMKRASSNVSAILFQFPFYAGIMGIMIHTGLANELALWMSSSATATNFPVFAYVTGGLVNFAIPSAGGEFAVIGPSVLEAVGYLAHSEVQGLEMMARSAMAIAYGESLSNLLQPFFLLLVIPVMAKGIKIQARDVMGYLVLPFIAFFLVQILVLYFWPL</sequence>
<feature type="transmembrane region" description="Helical" evidence="1">
    <location>
        <begin position="181"/>
        <end position="207"/>
    </location>
</feature>
<feature type="transmembrane region" description="Helical" evidence="1">
    <location>
        <begin position="317"/>
        <end position="336"/>
    </location>
</feature>
<keyword evidence="1" id="KW-1133">Transmembrane helix</keyword>
<reference evidence="2 3" key="1">
    <citation type="submission" date="2019-04" db="EMBL/GenBank/DDBJ databases">
        <title>Draft genome sequence of Robertkochia marina CC-AMO-30D.</title>
        <authorList>
            <person name="Hameed A."/>
            <person name="Lin S.-Y."/>
            <person name="Shahina M."/>
            <person name="Lai W.-A."/>
            <person name="Young C.-C."/>
        </authorList>
    </citation>
    <scope>NUCLEOTIDE SEQUENCE [LARGE SCALE GENOMIC DNA]</scope>
    <source>
        <strain evidence="2 3">CC-AMO-30D</strain>
    </source>
</reference>
<feature type="transmembrane region" description="Helical" evidence="1">
    <location>
        <begin position="440"/>
        <end position="462"/>
    </location>
</feature>
<feature type="transmembrane region" description="Helical" evidence="1">
    <location>
        <begin position="97"/>
        <end position="123"/>
    </location>
</feature>
<dbReference type="RefSeq" id="WP_136336038.1">
    <property type="nucleotide sequence ID" value="NZ_QXMP01000012.1"/>
</dbReference>
<proteinExistence type="predicted"/>
<evidence type="ECO:0000256" key="1">
    <source>
        <dbReference type="SAM" id="Phobius"/>
    </source>
</evidence>
<dbReference type="Pfam" id="PF02667">
    <property type="entry name" value="SCFA_trans"/>
    <property type="match status" value="1"/>
</dbReference>
<keyword evidence="1" id="KW-0472">Membrane</keyword>
<feature type="transmembrane region" description="Helical" evidence="1">
    <location>
        <begin position="53"/>
        <end position="77"/>
    </location>
</feature>